<protein>
    <submittedName>
        <fullName evidence="2">Uncharacterized protein</fullName>
    </submittedName>
</protein>
<feature type="region of interest" description="Disordered" evidence="1">
    <location>
        <begin position="265"/>
        <end position="295"/>
    </location>
</feature>
<dbReference type="AlphaFoldDB" id="A0A8D9FH08"/>
<proteinExistence type="predicted"/>
<reference evidence="2" key="1">
    <citation type="submission" date="2021-05" db="EMBL/GenBank/DDBJ databases">
        <authorList>
            <person name="Alioto T."/>
            <person name="Alioto T."/>
            <person name="Gomez Garrido J."/>
        </authorList>
    </citation>
    <scope>NUCLEOTIDE SEQUENCE</scope>
</reference>
<sequence>MNQSSQLMKKEFYHKSPRYNELMKTKLKHKSPQYNKETMKLESNNESPQFNELKEKGLKHKSPQYNELMKNELKHKSPQFNELIKKYLKHKSPEFNELMKNKFKQKSPQYNEGIMKSELNNESPQYNALMKKELKHKSLDYNELRTMYSDFSIVLSQSMEQINAMEKKLQTMSTKATVLPSDSMKGQEKVALDKNDLIKSSHNNQKNVALDTKNGQVWTVNLTGTPQKSQIVVDMNGDVWPSNSTGLSRKSRVVVENNGIVWSSNSETSKRRRASFDSDELFRSSSNPPGTQTVDNDGEFLKAGVFCPPRQPKLLTIPKQPRLEQYNPMMNISFLSKSFRNNLGTQKNNSLDSNDFFKVLSNKHGTTQNNYPFDSDEDELFRSSTNKHGTSTNKLGTSTNKFGISSNKIGISRKRKYALLNNIELSSEEDVEGEEKEEEEEEEKKKKEKKRGLNIFPESG</sequence>
<feature type="compositionally biased region" description="Acidic residues" evidence="1">
    <location>
        <begin position="426"/>
        <end position="442"/>
    </location>
</feature>
<evidence type="ECO:0000313" key="2">
    <source>
        <dbReference type="EMBL" id="CAG6790543.1"/>
    </source>
</evidence>
<feature type="region of interest" description="Disordered" evidence="1">
    <location>
        <begin position="423"/>
        <end position="460"/>
    </location>
</feature>
<accession>A0A8D9FH08</accession>
<feature type="compositionally biased region" description="Polar residues" evidence="1">
    <location>
        <begin position="32"/>
        <end position="50"/>
    </location>
</feature>
<dbReference type="EMBL" id="HBUF01671562">
    <property type="protein sequence ID" value="CAG6790543.1"/>
    <property type="molecule type" value="Transcribed_RNA"/>
</dbReference>
<feature type="compositionally biased region" description="Polar residues" evidence="1">
    <location>
        <begin position="283"/>
        <end position="295"/>
    </location>
</feature>
<evidence type="ECO:0000256" key="1">
    <source>
        <dbReference type="SAM" id="MobiDB-lite"/>
    </source>
</evidence>
<name>A0A8D9FH08_9HEMI</name>
<feature type="region of interest" description="Disordered" evidence="1">
    <location>
        <begin position="25"/>
        <end position="51"/>
    </location>
</feature>
<organism evidence="2">
    <name type="scientific">Cacopsylla melanoneura</name>
    <dbReference type="NCBI Taxonomy" id="428564"/>
    <lineage>
        <taxon>Eukaryota</taxon>
        <taxon>Metazoa</taxon>
        <taxon>Ecdysozoa</taxon>
        <taxon>Arthropoda</taxon>
        <taxon>Hexapoda</taxon>
        <taxon>Insecta</taxon>
        <taxon>Pterygota</taxon>
        <taxon>Neoptera</taxon>
        <taxon>Paraneoptera</taxon>
        <taxon>Hemiptera</taxon>
        <taxon>Sternorrhyncha</taxon>
        <taxon>Psylloidea</taxon>
        <taxon>Psyllidae</taxon>
        <taxon>Psyllinae</taxon>
        <taxon>Cacopsylla</taxon>
    </lineage>
</organism>